<dbReference type="RefSeq" id="WP_184695211.1">
    <property type="nucleotide sequence ID" value="NZ_JACHJN010000009.1"/>
</dbReference>
<comment type="caution">
    <text evidence="5">The sequence shown here is derived from an EMBL/GenBank/DDBJ whole genome shotgun (WGS) entry which is preliminary data.</text>
</comment>
<feature type="region of interest" description="Disordered" evidence="3">
    <location>
        <begin position="175"/>
        <end position="217"/>
    </location>
</feature>
<dbReference type="SUPFAM" id="SSF51055">
    <property type="entry name" value="Carbohydrate binding domain"/>
    <property type="match status" value="1"/>
</dbReference>
<dbReference type="PANTHER" id="PTHR34823">
    <property type="entry name" value="GLCNAC-BINDING PROTEIN A"/>
    <property type="match status" value="1"/>
</dbReference>
<dbReference type="CDD" id="cd12214">
    <property type="entry name" value="ChiA1_BD"/>
    <property type="match status" value="1"/>
</dbReference>
<dbReference type="InterPro" id="IPR036573">
    <property type="entry name" value="CBM_sf_5/12"/>
</dbReference>
<name>A0A841CTV0_9PSEU</name>
<evidence type="ECO:0000256" key="3">
    <source>
        <dbReference type="SAM" id="MobiDB-lite"/>
    </source>
</evidence>
<dbReference type="GO" id="GO:0005576">
    <property type="term" value="C:extracellular region"/>
    <property type="evidence" value="ECO:0007669"/>
    <property type="project" value="InterPro"/>
</dbReference>
<keyword evidence="6" id="KW-1185">Reference proteome</keyword>
<accession>A0A841CTV0</accession>
<reference evidence="5 6" key="1">
    <citation type="submission" date="2020-08" db="EMBL/GenBank/DDBJ databases">
        <title>Genomic Encyclopedia of Type Strains, Phase III (KMG-III): the genomes of soil and plant-associated and newly described type strains.</title>
        <authorList>
            <person name="Whitman W."/>
        </authorList>
    </citation>
    <scope>NUCLEOTIDE SEQUENCE [LARGE SCALE GENOMIC DNA]</scope>
    <source>
        <strain evidence="5 6">CECT 8640</strain>
    </source>
</reference>
<dbReference type="Gene3D" id="2.10.10.20">
    <property type="entry name" value="Carbohydrate-binding module superfamily 5/12"/>
    <property type="match status" value="1"/>
</dbReference>
<feature type="compositionally biased region" description="Low complexity" evidence="3">
    <location>
        <begin position="178"/>
        <end position="217"/>
    </location>
</feature>
<evidence type="ECO:0000259" key="4">
    <source>
        <dbReference type="SMART" id="SM00495"/>
    </source>
</evidence>
<evidence type="ECO:0000313" key="6">
    <source>
        <dbReference type="Proteomes" id="UP000547510"/>
    </source>
</evidence>
<proteinExistence type="predicted"/>
<dbReference type="GO" id="GO:0004553">
    <property type="term" value="F:hydrolase activity, hydrolyzing O-glycosyl compounds"/>
    <property type="evidence" value="ECO:0007669"/>
    <property type="project" value="InterPro"/>
</dbReference>
<dbReference type="PANTHER" id="PTHR34823:SF1">
    <property type="entry name" value="CHITIN-BINDING TYPE-4 DOMAIN-CONTAINING PROTEIN"/>
    <property type="match status" value="1"/>
</dbReference>
<gene>
    <name evidence="5" type="ORF">FHS29_005465</name>
</gene>
<dbReference type="InterPro" id="IPR004302">
    <property type="entry name" value="Cellulose/chitin-bd_N"/>
</dbReference>
<dbReference type="SUPFAM" id="SSF81296">
    <property type="entry name" value="E set domains"/>
    <property type="match status" value="1"/>
</dbReference>
<keyword evidence="2" id="KW-0378">Hydrolase</keyword>
<dbReference type="AlphaFoldDB" id="A0A841CTV0"/>
<feature type="domain" description="Chitin-binding type-3" evidence="4">
    <location>
        <begin position="216"/>
        <end position="262"/>
    </location>
</feature>
<organism evidence="5 6">
    <name type="scientific">Saccharothrix tamanrassetensis</name>
    <dbReference type="NCBI Taxonomy" id="1051531"/>
    <lineage>
        <taxon>Bacteria</taxon>
        <taxon>Bacillati</taxon>
        <taxon>Actinomycetota</taxon>
        <taxon>Actinomycetes</taxon>
        <taxon>Pseudonocardiales</taxon>
        <taxon>Pseudonocardiaceae</taxon>
        <taxon>Saccharothrix</taxon>
    </lineage>
</organism>
<dbReference type="InterPro" id="IPR051024">
    <property type="entry name" value="GlcNAc_Chitin_IntDeg"/>
</dbReference>
<dbReference type="CDD" id="cd21177">
    <property type="entry name" value="LPMO_AA10"/>
    <property type="match status" value="1"/>
</dbReference>
<evidence type="ECO:0000256" key="2">
    <source>
        <dbReference type="ARBA" id="ARBA00022801"/>
    </source>
</evidence>
<dbReference type="SMART" id="SM00495">
    <property type="entry name" value="ChtBD3"/>
    <property type="match status" value="1"/>
</dbReference>
<evidence type="ECO:0000256" key="1">
    <source>
        <dbReference type="ARBA" id="ARBA00022729"/>
    </source>
</evidence>
<dbReference type="Gene3D" id="2.70.50.50">
    <property type="entry name" value="chitin-binding protein cbp21"/>
    <property type="match status" value="1"/>
</dbReference>
<evidence type="ECO:0000313" key="5">
    <source>
        <dbReference type="EMBL" id="MBB5958856.1"/>
    </source>
</evidence>
<dbReference type="Proteomes" id="UP000547510">
    <property type="component" value="Unassembled WGS sequence"/>
</dbReference>
<dbReference type="EMBL" id="JACHJN010000009">
    <property type="protein sequence ID" value="MBB5958856.1"/>
    <property type="molecule type" value="Genomic_DNA"/>
</dbReference>
<dbReference type="InterPro" id="IPR003610">
    <property type="entry name" value="CBM5/12"/>
</dbReference>
<dbReference type="Pfam" id="PF03067">
    <property type="entry name" value="LPMO_10"/>
    <property type="match status" value="1"/>
</dbReference>
<dbReference type="InterPro" id="IPR014756">
    <property type="entry name" value="Ig_E-set"/>
</dbReference>
<sequence>MSLKRKLAAVLAGVGIAPFIVVMSAGTASAHGYITSPPSRQAVCFAGRMSNCGDIIYEPGSVEGPKGQQNCHGGDGRWAPLNDDSKPWPATSVGDKVAFNWAIQANHSTTTWQYFVGGSKIAEFNDHGRQPGRTVKHDVSLGGRTGRIKVLAIWNIADTAMAFYACVDLQVGPGGPGPTTTTAPTTTTSPTTPTEPTTTAPTTTTTRPTTTTPPVGGAWAPGVAYTAGTQVTYGGANYRCLQAHTSLTGWEPPNTASLWQRV</sequence>
<keyword evidence="1" id="KW-0732">Signal</keyword>
<dbReference type="GO" id="GO:0030246">
    <property type="term" value="F:carbohydrate binding"/>
    <property type="evidence" value="ECO:0007669"/>
    <property type="project" value="InterPro"/>
</dbReference>
<protein>
    <submittedName>
        <fullName evidence="5">Chitin-binding protein</fullName>
    </submittedName>
</protein>
<dbReference type="GO" id="GO:0005975">
    <property type="term" value="P:carbohydrate metabolic process"/>
    <property type="evidence" value="ECO:0007669"/>
    <property type="project" value="InterPro"/>
</dbReference>
<dbReference type="Pfam" id="PF02839">
    <property type="entry name" value="CBM_5_12"/>
    <property type="match status" value="1"/>
</dbReference>
<feature type="region of interest" description="Disordered" evidence="3">
    <location>
        <begin position="63"/>
        <end position="87"/>
    </location>
</feature>